<feature type="domain" description="DUF4472" evidence="3">
    <location>
        <begin position="62"/>
        <end position="164"/>
    </location>
</feature>
<reference evidence="4" key="2">
    <citation type="submission" date="2025-08" db="UniProtKB">
        <authorList>
            <consortium name="Ensembl"/>
        </authorList>
    </citation>
    <scope>IDENTIFICATION</scope>
</reference>
<evidence type="ECO:0000256" key="1">
    <source>
        <dbReference type="SAM" id="Coils"/>
    </source>
</evidence>
<evidence type="ECO:0000313" key="5">
    <source>
        <dbReference type="Proteomes" id="UP000694397"/>
    </source>
</evidence>
<dbReference type="GeneTree" id="ENSGT00390000013678"/>
<keyword evidence="1" id="KW-0175">Coiled coil</keyword>
<protein>
    <submittedName>
        <fullName evidence="4">Coiled-coil domain containing 78</fullName>
    </submittedName>
</protein>
<reference evidence="4" key="3">
    <citation type="submission" date="2025-09" db="UniProtKB">
        <authorList>
            <consortium name="Ensembl"/>
        </authorList>
    </citation>
    <scope>IDENTIFICATION</scope>
</reference>
<dbReference type="PANTHER" id="PTHR22106:SF5">
    <property type="entry name" value="COILED-COIL DOMAIN-CONTAINING PROTEIN 78"/>
    <property type="match status" value="1"/>
</dbReference>
<dbReference type="Pfam" id="PF14739">
    <property type="entry name" value="DUF4472"/>
    <property type="match status" value="1"/>
</dbReference>
<accession>A0A8C9S4W4</accession>
<feature type="region of interest" description="Disordered" evidence="2">
    <location>
        <begin position="439"/>
        <end position="463"/>
    </location>
</feature>
<dbReference type="GO" id="GO:0005737">
    <property type="term" value="C:cytoplasm"/>
    <property type="evidence" value="ECO:0007669"/>
    <property type="project" value="TreeGrafter"/>
</dbReference>
<dbReference type="InterPro" id="IPR029329">
    <property type="entry name" value="DUF4472"/>
</dbReference>
<name>A0A8C9S4W4_SCLFO</name>
<dbReference type="AlphaFoldDB" id="A0A8C9S4W4"/>
<evidence type="ECO:0000256" key="2">
    <source>
        <dbReference type="SAM" id="MobiDB-lite"/>
    </source>
</evidence>
<dbReference type="CTD" id="124093"/>
<dbReference type="InterPro" id="IPR039873">
    <property type="entry name" value="CCDC78"/>
</dbReference>
<reference evidence="4 5" key="1">
    <citation type="submission" date="2019-04" db="EMBL/GenBank/DDBJ databases">
        <authorList>
            <consortium name="Wellcome Sanger Institute Data Sharing"/>
        </authorList>
    </citation>
    <scope>NUCLEOTIDE SEQUENCE [LARGE SCALE GENOMIC DNA]</scope>
</reference>
<feature type="coiled-coil region" evidence="1">
    <location>
        <begin position="17"/>
        <end position="146"/>
    </location>
</feature>
<dbReference type="GeneID" id="108923859"/>
<sequence>MDPRDESEWKTRPEDRIRQLTEENVQLRDKNEILLRKLGDVQDKVDQAAGLETNLSAKLISAEEEKLKISRDLVELQIKTNKLREQYEEETFQLKNKILLQESHLAELEMDRDRLQRDVRSAREYLQAAEKNHKDLVDEYITLKSNHLALTQEHERLGLRNAELLGLVQERPGRFQGDQGQASSETDRVKLLGKQEETEEELDRIKKSYEEQQRRLEEKVVAMGKEQRENKAAIRNTQKKLAEQSVALLSSQTQLEDVLSENSRLQLRVKELSEEYRAQLVSYLHDLAEYADGPGAKKTPEKKQMKKFVDSMLQDIRASYRSREEQLASATRAYKKRLQRVIREHEALLIAYRMQREQILALGEQGSDPGPPAGHFSLTEGSQQPDLSQELHRFWEDKASLDIQQQEALEQNKEYGLRFHFCFRRTCLLTPLKVSPSMQNSAIRGQETGPKSQKRAGLISGRS</sequence>
<organism evidence="4 5">
    <name type="scientific">Scleropages formosus</name>
    <name type="common">Asian bonytongue</name>
    <name type="synonym">Osteoglossum formosum</name>
    <dbReference type="NCBI Taxonomy" id="113540"/>
    <lineage>
        <taxon>Eukaryota</taxon>
        <taxon>Metazoa</taxon>
        <taxon>Chordata</taxon>
        <taxon>Craniata</taxon>
        <taxon>Vertebrata</taxon>
        <taxon>Euteleostomi</taxon>
        <taxon>Actinopterygii</taxon>
        <taxon>Neopterygii</taxon>
        <taxon>Teleostei</taxon>
        <taxon>Osteoglossocephala</taxon>
        <taxon>Osteoglossomorpha</taxon>
        <taxon>Osteoglossiformes</taxon>
        <taxon>Osteoglossidae</taxon>
        <taxon>Scleropages</taxon>
    </lineage>
</organism>
<feature type="coiled-coil region" evidence="1">
    <location>
        <begin position="192"/>
        <end position="226"/>
    </location>
</feature>
<evidence type="ECO:0000259" key="3">
    <source>
        <dbReference type="Pfam" id="PF14739"/>
    </source>
</evidence>
<dbReference type="Proteomes" id="UP000694397">
    <property type="component" value="Chromosome 20"/>
</dbReference>
<gene>
    <name evidence="4" type="primary">ccdc78</name>
</gene>
<dbReference type="PANTHER" id="PTHR22106">
    <property type="entry name" value="COILED-COIL DOMAIN-CONTAINING PROTEIN 78"/>
    <property type="match status" value="1"/>
</dbReference>
<proteinExistence type="predicted"/>
<keyword evidence="5" id="KW-1185">Reference proteome</keyword>
<dbReference type="RefSeq" id="XP_018590402.2">
    <property type="nucleotide sequence ID" value="XM_018734886.2"/>
</dbReference>
<feature type="region of interest" description="Disordered" evidence="2">
    <location>
        <begin position="363"/>
        <end position="383"/>
    </location>
</feature>
<evidence type="ECO:0000313" key="4">
    <source>
        <dbReference type="Ensembl" id="ENSSFOP00015028801.2"/>
    </source>
</evidence>
<dbReference type="Ensembl" id="ENSSFOT00015029126.2">
    <property type="protein sequence ID" value="ENSSFOP00015028801.2"/>
    <property type="gene ID" value="ENSSFOG00015018443.2"/>
</dbReference>